<evidence type="ECO:0000256" key="2">
    <source>
        <dbReference type="SAM" id="MobiDB-lite"/>
    </source>
</evidence>
<keyword evidence="1" id="KW-0175">Coiled coil</keyword>
<feature type="compositionally biased region" description="Polar residues" evidence="2">
    <location>
        <begin position="40"/>
        <end position="55"/>
    </location>
</feature>
<feature type="coiled-coil region" evidence="1">
    <location>
        <begin position="144"/>
        <end position="256"/>
    </location>
</feature>
<dbReference type="Proteomes" id="UP000193144">
    <property type="component" value="Unassembled WGS sequence"/>
</dbReference>
<feature type="compositionally biased region" description="Basic residues" evidence="2">
    <location>
        <begin position="1129"/>
        <end position="1151"/>
    </location>
</feature>
<evidence type="ECO:0000256" key="1">
    <source>
        <dbReference type="SAM" id="Coils"/>
    </source>
</evidence>
<protein>
    <submittedName>
        <fullName evidence="3">Uncharacterized protein</fullName>
    </submittedName>
</protein>
<name>A0A1Y1ZCJ0_9PLEO</name>
<evidence type="ECO:0000313" key="4">
    <source>
        <dbReference type="Proteomes" id="UP000193144"/>
    </source>
</evidence>
<feature type="region of interest" description="Disordered" evidence="2">
    <location>
        <begin position="1"/>
        <end position="114"/>
    </location>
</feature>
<keyword evidence="4" id="KW-1185">Reference proteome</keyword>
<proteinExistence type="predicted"/>
<reference evidence="3 4" key="1">
    <citation type="submission" date="2016-07" db="EMBL/GenBank/DDBJ databases">
        <title>Pervasive Adenine N6-methylation of Active Genes in Fungi.</title>
        <authorList>
            <consortium name="DOE Joint Genome Institute"/>
            <person name="Mondo S.J."/>
            <person name="Dannebaum R.O."/>
            <person name="Kuo R.C."/>
            <person name="Labutti K."/>
            <person name="Haridas S."/>
            <person name="Kuo A."/>
            <person name="Salamov A."/>
            <person name="Ahrendt S.R."/>
            <person name="Lipzen A."/>
            <person name="Sullivan W."/>
            <person name="Andreopoulos W.B."/>
            <person name="Clum A."/>
            <person name="Lindquist E."/>
            <person name="Daum C."/>
            <person name="Ramamoorthy G.K."/>
            <person name="Gryganskyi A."/>
            <person name="Culley D."/>
            <person name="Magnuson J.K."/>
            <person name="James T.Y."/>
            <person name="O'Malley M.A."/>
            <person name="Stajich J.E."/>
            <person name="Spatafora J.W."/>
            <person name="Visel A."/>
            <person name="Grigoriev I.V."/>
        </authorList>
    </citation>
    <scope>NUCLEOTIDE SEQUENCE [LARGE SCALE GENOMIC DNA]</scope>
    <source>
        <strain evidence="3 4">CBS 115471</strain>
    </source>
</reference>
<feature type="region of interest" description="Disordered" evidence="2">
    <location>
        <begin position="1111"/>
        <end position="1160"/>
    </location>
</feature>
<comment type="caution">
    <text evidence="3">The sequence shown here is derived from an EMBL/GenBank/DDBJ whole genome shotgun (WGS) entry which is preliminary data.</text>
</comment>
<accession>A0A1Y1ZCJ0</accession>
<sequence>MASKPEHPFKRKRSDIPLPKQDLPSMEGVTPSKKRKFPKAQSTSTTIPSPVSEQINGRPPSLRASGANRHVFPDSVHHQPSVKSTRKPDSSVKRSKVSEQVVDKGSHQSASIPTLGFKAYDDAARTPDLHGDGAASLAMFTKFQSEMRKEMRKFRDEEKKARLELESDLRSQMDDLESEKNAHQKSSEQLLVEKEARESLEIALQDEKKVRIELDDRVKRLEDSFNIRASKCETFEDLGQKELQVMQTRAEELERRDEGLRGTTHDFNERIEELEKADQLRRDSHEALLDRVTDLARDTDRLKETRFQKDTGQPTGRGDFVKTTERENFEQRLKGLENDFELFSQQQIDAMDSKEWRLTLNGLREPVSLSVKSEDLESKVAGLVTSADLSEAYRRISDLEQERINLITKLSAACRRISDLEQQRNNPAFPGSVQRAMSAIDDQAILSKKVSTLEDKLAKSKAWNFATYTRRHEWQAALATVNQSIGSIWERFKDVETLSNELKTASSVIKRLEEGCVRREDMDCELKNLREKEIENVKAQITSSQGKEQKVWTERVNAWTSEHDRVLRDLQVQADGCTATCARVKDTFAGFEPKKLISRVAVTETFTDRVNDDIEALDTKTDLIRALLDVVTTDLRKIEKSSTRLIGRVDKAESDMKSLRSSHLADADLLSTRFEDFARDALRKINHSQDAHDAATTQQLAVILEKLAHYDTVISGVGKRITAQEENIQKIQKGREPVRYNELISGLNTKIANQGDSIYTIQKEHSQLKKNVETVMKASQTEAGRIKDQLEGQEDTINSVISQIGNRVLSNGIDDIKYQLKNQETRFEIAMKWVRDLDTHFGNEIGTLKSDSDMHTKSVTTLQADVISIKSQVQGHATWMKSAIARLATFETDSSDHDDRINVLQVGLESHYGECGDSIISRQAEFEQAKDKHTETSTIDRTYEHNMARQQWEDLQAQVHKLWQYYNEIPRLKDDLTRLRKDLASYVGGDSLGSLLHDQIRILEKKFKVHVTKEIETRDHIVIGFMEAERKSNDDRFEKIESVMNDSGLNVSVGATANRPEFSVPSTKRTVEQAKSLHALVGLDPTNFDPNPNTFATTILRAVMKIVQPNVDNRAAEDKQTKGGSTSRTKAKGPKPHNPHKPRPIQIKKSRGLTIGYGGV</sequence>
<organism evidence="3 4">
    <name type="scientific">Clohesyomyces aquaticus</name>
    <dbReference type="NCBI Taxonomy" id="1231657"/>
    <lineage>
        <taxon>Eukaryota</taxon>
        <taxon>Fungi</taxon>
        <taxon>Dikarya</taxon>
        <taxon>Ascomycota</taxon>
        <taxon>Pezizomycotina</taxon>
        <taxon>Dothideomycetes</taxon>
        <taxon>Pleosporomycetidae</taxon>
        <taxon>Pleosporales</taxon>
        <taxon>Lindgomycetaceae</taxon>
        <taxon>Clohesyomyces</taxon>
    </lineage>
</organism>
<evidence type="ECO:0000313" key="3">
    <source>
        <dbReference type="EMBL" id="ORY07946.1"/>
    </source>
</evidence>
<dbReference type="EMBL" id="MCFA01000105">
    <property type="protein sequence ID" value="ORY07946.1"/>
    <property type="molecule type" value="Genomic_DNA"/>
</dbReference>
<dbReference type="AlphaFoldDB" id="A0A1Y1ZCJ0"/>
<gene>
    <name evidence="3" type="ORF">BCR34DRAFT_570321</name>
</gene>